<organism evidence="1 2">
    <name type="scientific">Yersinia aleksiciae</name>
    <dbReference type="NCBI Taxonomy" id="263819"/>
    <lineage>
        <taxon>Bacteria</taxon>
        <taxon>Pseudomonadati</taxon>
        <taxon>Pseudomonadota</taxon>
        <taxon>Gammaproteobacteria</taxon>
        <taxon>Enterobacterales</taxon>
        <taxon>Yersiniaceae</taxon>
        <taxon>Yersinia</taxon>
    </lineage>
</organism>
<dbReference type="Proteomes" id="UP000069914">
    <property type="component" value="Chromosome"/>
</dbReference>
<reference evidence="1 2" key="1">
    <citation type="journal article" date="2015" name="Genome Announc.">
        <title>De Novo Genome Sequence of Yersinia aleksiciae Y159T.</title>
        <authorList>
            <person name="Sprague L.D."/>
            <person name="Neubauer H."/>
        </authorList>
    </citation>
    <scope>NUCLEOTIDE SEQUENCE [LARGE SCALE GENOMIC DNA]</scope>
    <source>
        <strain evidence="1 2">159</strain>
    </source>
</reference>
<sequence>MIDISSAKIEKLIVHRVGNKIREEGYKLSSNEAKINDHLNDLFLKHYLLPLSKIDSCFQFYHESDITLNEIHQFTSRIFFNPSSFQEQSVNIAKHLYSASTHPNIAGGDFIIILFSEIKLNDISSYGIAILKIESKDDYLDIKDNAGIFQPHERTGISLNKIQKGALIISDTKTIYAIDNLGQKTKYWLDSFLKVVPLKTQKSCTKAGGEILKSISSKIDDTSMSLNLNKEVEKKIKSSPKISIKEIKDIAAKFLNIEKMDTVFSSVREKFGFDLSDDIEIESHDLEKYTKKITRKTKIDDGVSLIITNPTHQVDKISVKKSESGLQALIDISIKGE</sequence>
<evidence type="ECO:0000313" key="1">
    <source>
        <dbReference type="EMBL" id="AKP32790.1"/>
    </source>
</evidence>
<keyword evidence="2" id="KW-1185">Reference proteome</keyword>
<accession>A0ABM5UAX3</accession>
<evidence type="ECO:0000313" key="2">
    <source>
        <dbReference type="Proteomes" id="UP000069914"/>
    </source>
</evidence>
<protein>
    <recommendedName>
        <fullName evidence="3">37-kD nucleoid-associated bacterial protein</fullName>
    </recommendedName>
</protein>
<gene>
    <name evidence="1" type="ORF">ACZ76_04095</name>
</gene>
<dbReference type="RefSeq" id="WP_048617061.1">
    <property type="nucleotide sequence ID" value="NZ_CABMLM010000014.1"/>
</dbReference>
<evidence type="ECO:0008006" key="3">
    <source>
        <dbReference type="Google" id="ProtNLM"/>
    </source>
</evidence>
<proteinExistence type="predicted"/>
<name>A0ABM5UAX3_YERAE</name>
<dbReference type="GeneID" id="61903593"/>
<dbReference type="EMBL" id="CP011975">
    <property type="protein sequence ID" value="AKP32790.1"/>
    <property type="molecule type" value="Genomic_DNA"/>
</dbReference>